<dbReference type="InterPro" id="IPR036034">
    <property type="entry name" value="PDZ_sf"/>
</dbReference>
<evidence type="ECO:0008006" key="4">
    <source>
        <dbReference type="Google" id="ProtNLM"/>
    </source>
</evidence>
<dbReference type="RefSeq" id="WP_316702519.1">
    <property type="nucleotide sequence ID" value="NZ_CP136336.1"/>
</dbReference>
<dbReference type="EMBL" id="CP136336">
    <property type="protein sequence ID" value="WOB09571.1"/>
    <property type="molecule type" value="Genomic_DNA"/>
</dbReference>
<dbReference type="Gene3D" id="2.30.42.10">
    <property type="match status" value="1"/>
</dbReference>
<sequence>MSGFIHITHKTPAWQKLLRTASGLAVVVGGFAWYVLSDEGLPMNATTADAKAPFVKAQPLPAPPPTAMAADKDDAQAERQPAKAAASLGTDTHDDDDYAARNAGIDVHRLTLLRHQTARSFLSEVLLTEGSPSGFVVAEVLPESRYERMGLKPGDVIYTLDTPGTPPVDENSMVALMQQTELSLEVYRNGALTRLHTNLAKLEDGNVGSKP</sequence>
<evidence type="ECO:0000256" key="1">
    <source>
        <dbReference type="SAM" id="MobiDB-lite"/>
    </source>
</evidence>
<protein>
    <recommendedName>
        <fullName evidence="4">PDZ domain-containing protein</fullName>
    </recommendedName>
</protein>
<name>A0ABZ0CX86_9BURK</name>
<dbReference type="SUPFAM" id="SSF50156">
    <property type="entry name" value="PDZ domain-like"/>
    <property type="match status" value="1"/>
</dbReference>
<feature type="region of interest" description="Disordered" evidence="1">
    <location>
        <begin position="60"/>
        <end position="95"/>
    </location>
</feature>
<evidence type="ECO:0000313" key="3">
    <source>
        <dbReference type="Proteomes" id="UP001303946"/>
    </source>
</evidence>
<keyword evidence="3" id="KW-1185">Reference proteome</keyword>
<accession>A0ABZ0CX86</accession>
<proteinExistence type="predicted"/>
<evidence type="ECO:0000313" key="2">
    <source>
        <dbReference type="EMBL" id="WOB09571.1"/>
    </source>
</evidence>
<feature type="compositionally biased region" description="Basic and acidic residues" evidence="1">
    <location>
        <begin position="70"/>
        <end position="81"/>
    </location>
</feature>
<organism evidence="2 3">
    <name type="scientific">Piscinibacter gummiphilus</name>
    <dbReference type="NCBI Taxonomy" id="946333"/>
    <lineage>
        <taxon>Bacteria</taxon>
        <taxon>Pseudomonadati</taxon>
        <taxon>Pseudomonadota</taxon>
        <taxon>Betaproteobacteria</taxon>
        <taxon>Burkholderiales</taxon>
        <taxon>Sphaerotilaceae</taxon>
        <taxon>Piscinibacter</taxon>
    </lineage>
</organism>
<gene>
    <name evidence="2" type="ORF">RXV79_05785</name>
</gene>
<dbReference type="Proteomes" id="UP001303946">
    <property type="component" value="Chromosome"/>
</dbReference>
<reference evidence="2 3" key="1">
    <citation type="submission" date="2023-10" db="EMBL/GenBank/DDBJ databases">
        <title>Bacteria for the degradation of biodegradable plastic PBAT(Polybutylene adipate terephthalate).</title>
        <authorList>
            <person name="Weon H.-Y."/>
            <person name="Yeon J."/>
        </authorList>
    </citation>
    <scope>NUCLEOTIDE SEQUENCE [LARGE SCALE GENOMIC DNA]</scope>
    <source>
        <strain evidence="2 3">SBD 7-3</strain>
    </source>
</reference>